<dbReference type="Proteomes" id="UP000273145">
    <property type="component" value="Chromosome"/>
</dbReference>
<evidence type="ECO:0000256" key="6">
    <source>
        <dbReference type="ARBA" id="ARBA00023295"/>
    </source>
</evidence>
<proteinExistence type="inferred from homology"/>
<dbReference type="Pfam" id="PF08244">
    <property type="entry name" value="Glyco_hydro_32C"/>
    <property type="match status" value="1"/>
</dbReference>
<keyword evidence="13" id="KW-1185">Reference proteome</keyword>
<dbReference type="Gene3D" id="2.60.120.560">
    <property type="entry name" value="Exo-inulinase, domain 1"/>
    <property type="match status" value="1"/>
</dbReference>
<dbReference type="InterPro" id="IPR018053">
    <property type="entry name" value="Glyco_hydro_32_AS"/>
</dbReference>
<sequence>MKVSSEKQAHKESIRLAEKAVAAQAEAAARDDYRLQYHMLPQAGWMNDPNGLIQYKGEYHLFYQHHPYSDKWGPMHWGHAVSKDLVHWRHLPIALAPTEPYELGQEGGYGCWSGSAVEIDAKLTLIYTGHVDGREPMEVQCAASSVDGVVFDKHSGNPLIPGSPDTGNLGFRDPKVWRHDGLWYMVLGSGKEGKGKALLYQSEDLEQWEYMGTAAESDGTQGDMWECPDLFPLGDKHVLVLSPMNMPDAKNLYMIGEMDYASGKFTPEAQAKLDHGPDFYAAQTLLDDKGRRIMIAWMDHWGSEMAREDRGWYGAMTLPRELVLLPEGKLVSRPVPELELLREDGIIASGVTLSNGNDMEWSVRDGQGFEWIAEFALDGTQAERLEMTLLAAEGSGESTVIRYLLRENKLILDCSASGHADASISEVSVSTETSDTNGATLKLQVFVDRSSIEVFVNDGRYVLTSRVYPSALTGGITMKAMGGNITLQSLNMWNLKSIWS</sequence>
<dbReference type="RefSeq" id="WP_125081471.1">
    <property type="nucleotide sequence ID" value="NZ_CP034248.1"/>
</dbReference>
<dbReference type="SMART" id="SM00640">
    <property type="entry name" value="Glyco_32"/>
    <property type="match status" value="1"/>
</dbReference>
<dbReference type="PANTHER" id="PTHR43101">
    <property type="entry name" value="BETA-FRUCTOSIDASE"/>
    <property type="match status" value="1"/>
</dbReference>
<keyword evidence="6 8" id="KW-0326">Glycosidase</keyword>
<dbReference type="PROSITE" id="PS00609">
    <property type="entry name" value="GLYCOSYL_HYDROL_F32"/>
    <property type="match status" value="1"/>
</dbReference>
<dbReference type="InterPro" id="IPR051214">
    <property type="entry name" value="GH32_Enzymes"/>
</dbReference>
<dbReference type="PANTHER" id="PTHR43101:SF1">
    <property type="entry name" value="BETA-FRUCTOSIDASE"/>
    <property type="match status" value="1"/>
</dbReference>
<feature type="domain" description="Glycosyl hydrolase family 32 N-terminal" evidence="10">
    <location>
        <begin position="38"/>
        <end position="334"/>
    </location>
</feature>
<accession>A0A3S8RQV3</accession>
<evidence type="ECO:0000256" key="7">
    <source>
        <dbReference type="ARBA" id="ARBA00033367"/>
    </source>
</evidence>
<name>A0A3S8RQV3_9BACL</name>
<dbReference type="InterPro" id="IPR001362">
    <property type="entry name" value="Glyco_hydro_32"/>
</dbReference>
<dbReference type="GO" id="GO:0004564">
    <property type="term" value="F:beta-fructofuranosidase activity"/>
    <property type="evidence" value="ECO:0007669"/>
    <property type="project" value="UniProtKB-EC"/>
</dbReference>
<organism evidence="12 13">
    <name type="scientific">Paenibacillus lentus</name>
    <dbReference type="NCBI Taxonomy" id="1338368"/>
    <lineage>
        <taxon>Bacteria</taxon>
        <taxon>Bacillati</taxon>
        <taxon>Bacillota</taxon>
        <taxon>Bacilli</taxon>
        <taxon>Bacillales</taxon>
        <taxon>Paenibacillaceae</taxon>
        <taxon>Paenibacillus</taxon>
    </lineage>
</organism>
<evidence type="ECO:0000256" key="8">
    <source>
        <dbReference type="RuleBase" id="RU362110"/>
    </source>
</evidence>
<dbReference type="InterPro" id="IPR013148">
    <property type="entry name" value="Glyco_hydro_32_N"/>
</dbReference>
<feature type="domain" description="Glycosyl hydrolase family 32 C-terminal" evidence="11">
    <location>
        <begin position="356"/>
        <end position="494"/>
    </location>
</feature>
<dbReference type="EMBL" id="CP034248">
    <property type="protein sequence ID" value="AZK45352.1"/>
    <property type="molecule type" value="Genomic_DNA"/>
</dbReference>
<keyword evidence="5 8" id="KW-0378">Hydrolase</keyword>
<dbReference type="Pfam" id="PF00251">
    <property type="entry name" value="Glyco_hydro_32N"/>
    <property type="match status" value="1"/>
</dbReference>
<dbReference type="EC" id="3.2.1.26" evidence="3 8"/>
<evidence type="ECO:0000313" key="12">
    <source>
        <dbReference type="EMBL" id="AZK45352.1"/>
    </source>
</evidence>
<dbReference type="SUPFAM" id="SSF49899">
    <property type="entry name" value="Concanavalin A-like lectins/glucanases"/>
    <property type="match status" value="1"/>
</dbReference>
<dbReference type="OrthoDB" id="9759709at2"/>
<keyword evidence="9" id="KW-0119">Carbohydrate metabolism</keyword>
<dbReference type="AlphaFoldDB" id="A0A3S8RQV3"/>
<dbReference type="InterPro" id="IPR013320">
    <property type="entry name" value="ConA-like_dom_sf"/>
</dbReference>
<dbReference type="GO" id="GO:0005985">
    <property type="term" value="P:sucrose metabolic process"/>
    <property type="evidence" value="ECO:0007669"/>
    <property type="project" value="UniProtKB-UniPathway"/>
</dbReference>
<evidence type="ECO:0000256" key="5">
    <source>
        <dbReference type="ARBA" id="ARBA00022801"/>
    </source>
</evidence>
<evidence type="ECO:0000256" key="4">
    <source>
        <dbReference type="ARBA" id="ARBA00019623"/>
    </source>
</evidence>
<dbReference type="InterPro" id="IPR023296">
    <property type="entry name" value="Glyco_hydro_beta-prop_sf"/>
</dbReference>
<reference evidence="12 13" key="1">
    <citation type="submission" date="2018-11" db="EMBL/GenBank/DDBJ databases">
        <title>Genome sequencing of Paenibacillus lentus DSM25539(T).</title>
        <authorList>
            <person name="Kook J.-K."/>
            <person name="Park S.-N."/>
            <person name="Lim Y.K."/>
        </authorList>
    </citation>
    <scope>NUCLEOTIDE SEQUENCE [LARGE SCALE GENOMIC DNA]</scope>
    <source>
        <strain evidence="12 13">DSM 25539</strain>
    </source>
</reference>
<comment type="catalytic activity">
    <reaction evidence="8">
        <text>Hydrolysis of terminal non-reducing beta-D-fructofuranoside residues in beta-D-fructofuranosides.</text>
        <dbReference type="EC" id="3.2.1.26"/>
    </reaction>
</comment>
<dbReference type="CDD" id="cd08996">
    <property type="entry name" value="GH32_FFase"/>
    <property type="match status" value="1"/>
</dbReference>
<dbReference type="GO" id="GO:0005737">
    <property type="term" value="C:cytoplasm"/>
    <property type="evidence" value="ECO:0007669"/>
    <property type="project" value="UniProtKB-SubCell"/>
</dbReference>
<evidence type="ECO:0000259" key="10">
    <source>
        <dbReference type="Pfam" id="PF00251"/>
    </source>
</evidence>
<gene>
    <name evidence="12" type="ORF">EIM92_03300</name>
</gene>
<dbReference type="Gene3D" id="2.115.10.20">
    <property type="entry name" value="Glycosyl hydrolase domain, family 43"/>
    <property type="match status" value="1"/>
</dbReference>
<evidence type="ECO:0000256" key="3">
    <source>
        <dbReference type="ARBA" id="ARBA00012758"/>
    </source>
</evidence>
<comment type="pathway">
    <text evidence="1 9">Glycan biosynthesis; sucrose metabolism.</text>
</comment>
<dbReference type="KEGG" id="plen:EIM92_03300"/>
<comment type="similarity">
    <text evidence="2 8">Belongs to the glycosyl hydrolase 32 family.</text>
</comment>
<evidence type="ECO:0000256" key="9">
    <source>
        <dbReference type="RuleBase" id="RU365015"/>
    </source>
</evidence>
<dbReference type="InterPro" id="IPR013189">
    <property type="entry name" value="Glyco_hydro_32_C"/>
</dbReference>
<dbReference type="NCBIfam" id="TIGR01322">
    <property type="entry name" value="scrB_fam"/>
    <property type="match status" value="1"/>
</dbReference>
<dbReference type="InterPro" id="IPR006232">
    <property type="entry name" value="Suc6P_hydrolase"/>
</dbReference>
<evidence type="ECO:0000256" key="1">
    <source>
        <dbReference type="ARBA" id="ARBA00004914"/>
    </source>
</evidence>
<comment type="function">
    <text evidence="9">Enables the bacterium to metabolize sucrose as a sole carbon source.</text>
</comment>
<dbReference type="UniPathway" id="UPA00238"/>
<comment type="subcellular location">
    <subcellularLocation>
        <location evidence="9">Cytoplasm</location>
    </subcellularLocation>
</comment>
<dbReference type="SUPFAM" id="SSF75005">
    <property type="entry name" value="Arabinanase/levansucrase/invertase"/>
    <property type="match status" value="1"/>
</dbReference>
<protein>
    <recommendedName>
        <fullName evidence="4 8">Sucrose-6-phosphate hydrolase</fullName>
        <ecNumber evidence="3 8">3.2.1.26</ecNumber>
    </recommendedName>
    <alternativeName>
        <fullName evidence="7 9">Invertase</fullName>
    </alternativeName>
</protein>
<keyword evidence="9" id="KW-0963">Cytoplasm</keyword>
<evidence type="ECO:0000313" key="13">
    <source>
        <dbReference type="Proteomes" id="UP000273145"/>
    </source>
</evidence>
<evidence type="ECO:0000259" key="11">
    <source>
        <dbReference type="Pfam" id="PF08244"/>
    </source>
</evidence>
<evidence type="ECO:0000256" key="2">
    <source>
        <dbReference type="ARBA" id="ARBA00009902"/>
    </source>
</evidence>